<evidence type="ECO:0000259" key="1">
    <source>
        <dbReference type="Pfam" id="PF01872"/>
    </source>
</evidence>
<dbReference type="PANTHER" id="PTHR38011">
    <property type="entry name" value="DIHYDROFOLATE REDUCTASE FAMILY PROTEIN (AFU_ORTHOLOGUE AFUA_8G06820)"/>
    <property type="match status" value="1"/>
</dbReference>
<proteinExistence type="predicted"/>
<gene>
    <name evidence="2" type="ORF">GCM10009554_16060</name>
</gene>
<reference evidence="2 3" key="1">
    <citation type="journal article" date="2019" name="Int. J. Syst. Evol. Microbiol.">
        <title>The Global Catalogue of Microorganisms (GCM) 10K type strain sequencing project: providing services to taxonomists for standard genome sequencing and annotation.</title>
        <authorList>
            <consortium name="The Broad Institute Genomics Platform"/>
            <consortium name="The Broad Institute Genome Sequencing Center for Infectious Disease"/>
            <person name="Wu L."/>
            <person name="Ma J."/>
        </authorList>
    </citation>
    <scope>NUCLEOTIDE SEQUENCE [LARGE SCALE GENOMIC DNA]</scope>
    <source>
        <strain evidence="2 3">JCM 10977</strain>
    </source>
</reference>
<comment type="caution">
    <text evidence="2">The sequence shown here is derived from an EMBL/GenBank/DDBJ whole genome shotgun (WGS) entry which is preliminary data.</text>
</comment>
<name>A0ABN1PQW7_9ACTN</name>
<dbReference type="PANTHER" id="PTHR38011:SF11">
    <property type="entry name" value="2,5-DIAMINO-6-RIBOSYLAMINO-4(3H)-PYRIMIDINONE 5'-PHOSPHATE REDUCTASE"/>
    <property type="match status" value="1"/>
</dbReference>
<dbReference type="Gene3D" id="3.40.430.10">
    <property type="entry name" value="Dihydrofolate Reductase, subunit A"/>
    <property type="match status" value="1"/>
</dbReference>
<accession>A0ABN1PQW7</accession>
<protein>
    <submittedName>
        <fullName evidence="2">Dihydrofolate reductase family protein</fullName>
    </submittedName>
</protein>
<dbReference type="SUPFAM" id="SSF53597">
    <property type="entry name" value="Dihydrofolate reductase-like"/>
    <property type="match status" value="1"/>
</dbReference>
<dbReference type="InterPro" id="IPR002734">
    <property type="entry name" value="RibDG_C"/>
</dbReference>
<sequence length="185" mass="20789">MRKIMYYVHQSLDGFIEGPNGEFDWPVLGPELGAYSMSLAHRADTFLYGRTVWEMMASYWPHALSITPDEQHAIEFAPVWAKTPKLVLSRTLKSAPYDAEVIHDVEQLRAIKDLPGKDILLTGSASVAAALTERGLLDEYHVIVHPVVLGGGKPVYHPVAERLNLQLTDTRTFDNRTVLLRHDLT</sequence>
<keyword evidence="3" id="KW-1185">Reference proteome</keyword>
<dbReference type="InterPro" id="IPR024072">
    <property type="entry name" value="DHFR-like_dom_sf"/>
</dbReference>
<dbReference type="EMBL" id="BAAAHK010000003">
    <property type="protein sequence ID" value="GAA0931888.1"/>
    <property type="molecule type" value="Genomic_DNA"/>
</dbReference>
<dbReference type="Proteomes" id="UP001500542">
    <property type="component" value="Unassembled WGS sequence"/>
</dbReference>
<dbReference type="RefSeq" id="WP_343966433.1">
    <property type="nucleotide sequence ID" value="NZ_BAAAHK010000003.1"/>
</dbReference>
<feature type="domain" description="Bacterial bifunctional deaminase-reductase C-terminal" evidence="1">
    <location>
        <begin position="2"/>
        <end position="179"/>
    </location>
</feature>
<dbReference type="Pfam" id="PF01872">
    <property type="entry name" value="RibD_C"/>
    <property type="match status" value="1"/>
</dbReference>
<organism evidence="2 3">
    <name type="scientific">Kribbella koreensis</name>
    <dbReference type="NCBI Taxonomy" id="57909"/>
    <lineage>
        <taxon>Bacteria</taxon>
        <taxon>Bacillati</taxon>
        <taxon>Actinomycetota</taxon>
        <taxon>Actinomycetes</taxon>
        <taxon>Propionibacteriales</taxon>
        <taxon>Kribbellaceae</taxon>
        <taxon>Kribbella</taxon>
    </lineage>
</organism>
<dbReference type="InterPro" id="IPR050765">
    <property type="entry name" value="Riboflavin_Biosynth_HTPR"/>
</dbReference>
<evidence type="ECO:0000313" key="3">
    <source>
        <dbReference type="Proteomes" id="UP001500542"/>
    </source>
</evidence>
<evidence type="ECO:0000313" key="2">
    <source>
        <dbReference type="EMBL" id="GAA0931888.1"/>
    </source>
</evidence>